<comment type="caution">
    <text evidence="1">The sequence shown here is derived from an EMBL/GenBank/DDBJ whole genome shotgun (WGS) entry which is preliminary data.</text>
</comment>
<name>D5P5V1_9MYCO</name>
<evidence type="ECO:0000313" key="1">
    <source>
        <dbReference type="EMBL" id="EFG78533.1"/>
    </source>
</evidence>
<evidence type="ECO:0000313" key="2">
    <source>
        <dbReference type="Proteomes" id="UP000003653"/>
    </source>
</evidence>
<dbReference type="Proteomes" id="UP000003653">
    <property type="component" value="Unassembled WGS sequence"/>
</dbReference>
<dbReference type="RefSeq" id="WP_007170566.1">
    <property type="nucleotide sequence ID" value="NZ_GG770556.1"/>
</dbReference>
<dbReference type="EMBL" id="ADNV01000113">
    <property type="protein sequence ID" value="EFG78533.1"/>
    <property type="molecule type" value="Genomic_DNA"/>
</dbReference>
<protein>
    <recommendedName>
        <fullName evidence="3">SDR family oxidoreductase</fullName>
    </recommendedName>
</protein>
<dbReference type="Gene3D" id="3.40.50.720">
    <property type="entry name" value="NAD(P)-binding Rossmann-like Domain"/>
    <property type="match status" value="1"/>
</dbReference>
<accession>D5P5V1</accession>
<organism evidence="1 2">
    <name type="scientific">Mycobacterium parascrofulaceum ATCC BAA-614</name>
    <dbReference type="NCBI Taxonomy" id="525368"/>
    <lineage>
        <taxon>Bacteria</taxon>
        <taxon>Bacillati</taxon>
        <taxon>Actinomycetota</taxon>
        <taxon>Actinomycetes</taxon>
        <taxon>Mycobacteriales</taxon>
        <taxon>Mycobacteriaceae</taxon>
        <taxon>Mycobacterium</taxon>
        <taxon>Mycobacterium simiae complex</taxon>
    </lineage>
</organism>
<keyword evidence="2" id="KW-1185">Reference proteome</keyword>
<dbReference type="AlphaFoldDB" id="D5P5V1"/>
<reference evidence="1 2" key="1">
    <citation type="submission" date="2010-04" db="EMBL/GenBank/DDBJ databases">
        <authorList>
            <person name="Muzny D."/>
            <person name="Qin X."/>
            <person name="Deng J."/>
            <person name="Jiang H."/>
            <person name="Liu Y."/>
            <person name="Qu J."/>
            <person name="Song X.-Z."/>
            <person name="Zhang L."/>
            <person name="Thornton R."/>
            <person name="Coyle M."/>
            <person name="Francisco L."/>
            <person name="Jackson L."/>
            <person name="Javaid M."/>
            <person name="Korchina V."/>
            <person name="Kovar C."/>
            <person name="Mata R."/>
            <person name="Mathew T."/>
            <person name="Ngo R."/>
            <person name="Nguyen L."/>
            <person name="Nguyen N."/>
            <person name="Okwuonu G."/>
            <person name="Ongeri F."/>
            <person name="Pham C."/>
            <person name="Simmons D."/>
            <person name="Wilczek-Boney K."/>
            <person name="Hale W."/>
            <person name="Jakkamsetti A."/>
            <person name="Pham P."/>
            <person name="Ruth R."/>
            <person name="San Lucas F."/>
            <person name="Warren J."/>
            <person name="Zhang J."/>
            <person name="Zhao Z."/>
            <person name="Zhou C."/>
            <person name="Zhu D."/>
            <person name="Lee S."/>
            <person name="Bess C."/>
            <person name="Blankenburg K."/>
            <person name="Forbes L."/>
            <person name="Fu Q."/>
            <person name="Gubbala S."/>
            <person name="Hirani K."/>
            <person name="Jayaseelan J.C."/>
            <person name="Lara F."/>
            <person name="Munidasa M."/>
            <person name="Palculict T."/>
            <person name="Patil S."/>
            <person name="Pu L.-L."/>
            <person name="Saada N."/>
            <person name="Tang L."/>
            <person name="Weissenberger G."/>
            <person name="Zhu Y."/>
            <person name="Hemphill L."/>
            <person name="Shang Y."/>
            <person name="Youmans B."/>
            <person name="Ayvaz T."/>
            <person name="Ross M."/>
            <person name="Santibanez J."/>
            <person name="Aqrawi P."/>
            <person name="Gross S."/>
            <person name="Joshi V."/>
            <person name="Fowler G."/>
            <person name="Nazareth L."/>
            <person name="Reid J."/>
            <person name="Worley K."/>
            <person name="Petrosino J."/>
            <person name="Highlander S."/>
            <person name="Gibbs R."/>
        </authorList>
    </citation>
    <scope>NUCLEOTIDE SEQUENCE [LARGE SCALE GENOMIC DNA]</scope>
    <source>
        <strain evidence="1 2">ATCC BAA-614</strain>
    </source>
</reference>
<evidence type="ECO:0008006" key="3">
    <source>
        <dbReference type="Google" id="ProtNLM"/>
    </source>
</evidence>
<dbReference type="HOGENOM" id="CLU_3243988_0_0_11"/>
<feature type="non-terminal residue" evidence="1">
    <location>
        <position position="1"/>
    </location>
</feature>
<dbReference type="InterPro" id="IPR036291">
    <property type="entry name" value="NAD(P)-bd_dom_sf"/>
</dbReference>
<proteinExistence type="predicted"/>
<dbReference type="Pfam" id="PF13561">
    <property type="entry name" value="adh_short_C2"/>
    <property type="match status" value="1"/>
</dbReference>
<sequence length="42" mass="4420">TPLRRLTSAEDVAKAVAWFCSPTAARQVTGQLISVSGGYTIP</sequence>
<dbReference type="SUPFAM" id="SSF51735">
    <property type="entry name" value="NAD(P)-binding Rossmann-fold domains"/>
    <property type="match status" value="1"/>
</dbReference>
<dbReference type="InterPro" id="IPR002347">
    <property type="entry name" value="SDR_fam"/>
</dbReference>
<gene>
    <name evidence="1" type="ORF">HMPREF0591_1545</name>
</gene>